<feature type="non-terminal residue" evidence="1">
    <location>
        <position position="1"/>
    </location>
</feature>
<evidence type="ECO:0000313" key="2">
    <source>
        <dbReference type="Proteomes" id="UP000054558"/>
    </source>
</evidence>
<protein>
    <submittedName>
        <fullName evidence="1">Uncharacterized protein</fullName>
    </submittedName>
</protein>
<dbReference type="EMBL" id="DF236989">
    <property type="protein sequence ID" value="GAQ79858.1"/>
    <property type="molecule type" value="Genomic_DNA"/>
</dbReference>
<reference evidence="1 2" key="1">
    <citation type="journal article" date="2014" name="Nat. Commun.">
        <title>Klebsormidium flaccidum genome reveals primary factors for plant terrestrial adaptation.</title>
        <authorList>
            <person name="Hori K."/>
            <person name="Maruyama F."/>
            <person name="Fujisawa T."/>
            <person name="Togashi T."/>
            <person name="Yamamoto N."/>
            <person name="Seo M."/>
            <person name="Sato S."/>
            <person name="Yamada T."/>
            <person name="Mori H."/>
            <person name="Tajima N."/>
            <person name="Moriyama T."/>
            <person name="Ikeuchi M."/>
            <person name="Watanabe M."/>
            <person name="Wada H."/>
            <person name="Kobayashi K."/>
            <person name="Saito M."/>
            <person name="Masuda T."/>
            <person name="Sasaki-Sekimoto Y."/>
            <person name="Mashiguchi K."/>
            <person name="Awai K."/>
            <person name="Shimojima M."/>
            <person name="Masuda S."/>
            <person name="Iwai M."/>
            <person name="Nobusawa T."/>
            <person name="Narise T."/>
            <person name="Kondo S."/>
            <person name="Saito H."/>
            <person name="Sato R."/>
            <person name="Murakawa M."/>
            <person name="Ihara Y."/>
            <person name="Oshima-Yamada Y."/>
            <person name="Ohtaka K."/>
            <person name="Satoh M."/>
            <person name="Sonobe K."/>
            <person name="Ishii M."/>
            <person name="Ohtani R."/>
            <person name="Kanamori-Sato M."/>
            <person name="Honoki R."/>
            <person name="Miyazaki D."/>
            <person name="Mochizuki H."/>
            <person name="Umetsu J."/>
            <person name="Higashi K."/>
            <person name="Shibata D."/>
            <person name="Kamiya Y."/>
            <person name="Sato N."/>
            <person name="Nakamura Y."/>
            <person name="Tabata S."/>
            <person name="Ida S."/>
            <person name="Kurokawa K."/>
            <person name="Ohta H."/>
        </authorList>
    </citation>
    <scope>NUCLEOTIDE SEQUENCE [LARGE SCALE GENOMIC DNA]</scope>
    <source>
        <strain evidence="1 2">NIES-2285</strain>
    </source>
</reference>
<dbReference type="AlphaFoldDB" id="A0A1Y1HVJ2"/>
<dbReference type="OMA" id="VPANQWR"/>
<sequence>IYLRARTAHVRCSGVWRPSTGLSLQASSPFRRPGVPANQWRLGGVSKTATGRCFIAGGLGRYRSSV</sequence>
<dbReference type="Proteomes" id="UP000054558">
    <property type="component" value="Unassembled WGS sequence"/>
</dbReference>
<gene>
    <name evidence="1" type="ORF">KFL_000400010</name>
</gene>
<accession>A0A1Y1HVJ2</accession>
<keyword evidence="2" id="KW-1185">Reference proteome</keyword>
<proteinExistence type="predicted"/>
<evidence type="ECO:0000313" key="1">
    <source>
        <dbReference type="EMBL" id="GAQ79858.1"/>
    </source>
</evidence>
<organism evidence="1 2">
    <name type="scientific">Klebsormidium nitens</name>
    <name type="common">Green alga</name>
    <name type="synonym">Ulothrix nitens</name>
    <dbReference type="NCBI Taxonomy" id="105231"/>
    <lineage>
        <taxon>Eukaryota</taxon>
        <taxon>Viridiplantae</taxon>
        <taxon>Streptophyta</taxon>
        <taxon>Klebsormidiophyceae</taxon>
        <taxon>Klebsormidiales</taxon>
        <taxon>Klebsormidiaceae</taxon>
        <taxon>Klebsormidium</taxon>
    </lineage>
</organism>
<name>A0A1Y1HVJ2_KLENI</name>